<evidence type="ECO:0000313" key="3">
    <source>
        <dbReference type="Proteomes" id="UP000218418"/>
    </source>
</evidence>
<dbReference type="Proteomes" id="UP000218418">
    <property type="component" value="Chromosome"/>
</dbReference>
<dbReference type="AlphaFoldDB" id="A0A1Z4LUI6"/>
<reference evidence="2 3" key="1">
    <citation type="submission" date="2017-06" db="EMBL/GenBank/DDBJ databases">
        <title>Genome sequencing of cyanobaciteial culture collection at National Institute for Environmental Studies (NIES).</title>
        <authorList>
            <person name="Hirose Y."/>
            <person name="Shimura Y."/>
            <person name="Fujisawa T."/>
            <person name="Nakamura Y."/>
            <person name="Kawachi M."/>
        </authorList>
    </citation>
    <scope>NUCLEOTIDE SEQUENCE [LARGE SCALE GENOMIC DNA]</scope>
    <source>
        <strain evidence="2 3">NIES-267</strain>
    </source>
</reference>
<evidence type="ECO:0000313" key="2">
    <source>
        <dbReference type="EMBL" id="BAY84917.1"/>
    </source>
</evidence>
<organism evidence="2 3">
    <name type="scientific">Calothrix parasitica NIES-267</name>
    <dbReference type="NCBI Taxonomy" id="1973488"/>
    <lineage>
        <taxon>Bacteria</taxon>
        <taxon>Bacillati</taxon>
        <taxon>Cyanobacteriota</taxon>
        <taxon>Cyanophyceae</taxon>
        <taxon>Nostocales</taxon>
        <taxon>Calotrichaceae</taxon>
        <taxon>Calothrix</taxon>
    </lineage>
</organism>
<gene>
    <name evidence="2" type="ORF">NIES267_44150</name>
</gene>
<evidence type="ECO:0000256" key="1">
    <source>
        <dbReference type="SAM" id="MobiDB-lite"/>
    </source>
</evidence>
<name>A0A1Z4LUI6_9CYAN</name>
<accession>A0A1Z4LUI6</accession>
<sequence>MADRNPNTTPEIEKKTSNSQSSVSINADATAVRDGEDGTDSVNGSNGNTTSEDETNPITDLTNSAPQEDVSEARRTESEAQQSLISISSINNGSFEGNPPEPGDDRGTFDNFRTIGDTSIETEDIGIAPTDAESQALITTGFSDSGGSVEESDLSEFLGLTSGSLDTLLDGNATEGSGIKQTFTAQAGDIIEFDYTLLTNEATPTQTFNDSAFFSLGKSSDDSSGSKFALEIADTSDPTFSDKSVEGYLEATDTKTIKVAISEAGTYELGFGIVDLSDSIVDSGILVDDVKLISTGVGPFSPSVEGTQTETDGAITSDVDFTFGNNGFEPASGSSNPAQ</sequence>
<feature type="compositionally biased region" description="Polar residues" evidence="1">
    <location>
        <begin position="1"/>
        <end position="10"/>
    </location>
</feature>
<feature type="compositionally biased region" description="Polar residues" evidence="1">
    <location>
        <begin position="17"/>
        <end position="27"/>
    </location>
</feature>
<proteinExistence type="predicted"/>
<feature type="compositionally biased region" description="Low complexity" evidence="1">
    <location>
        <begin position="79"/>
        <end position="98"/>
    </location>
</feature>
<dbReference type="OrthoDB" id="7052168at2"/>
<keyword evidence="3" id="KW-1185">Reference proteome</keyword>
<dbReference type="EMBL" id="AP018227">
    <property type="protein sequence ID" value="BAY84917.1"/>
    <property type="molecule type" value="Genomic_DNA"/>
</dbReference>
<protein>
    <submittedName>
        <fullName evidence="2">Peptidase domain-containing protein</fullName>
    </submittedName>
</protein>
<feature type="compositionally biased region" description="Polar residues" evidence="1">
    <location>
        <begin position="40"/>
        <end position="66"/>
    </location>
</feature>
<feature type="region of interest" description="Disordered" evidence="1">
    <location>
        <begin position="1"/>
        <end position="109"/>
    </location>
</feature>